<dbReference type="PANTHER" id="PTHR42804">
    <property type="entry name" value="ALDEHYDE DEHYDROGENASE"/>
    <property type="match status" value="1"/>
</dbReference>
<dbReference type="Pfam" id="PF00171">
    <property type="entry name" value="Aldedh"/>
    <property type="match status" value="1"/>
</dbReference>
<evidence type="ECO:0000256" key="1">
    <source>
        <dbReference type="ARBA" id="ARBA00009986"/>
    </source>
</evidence>
<dbReference type="Proteomes" id="UP000019494">
    <property type="component" value="Unassembled WGS sequence"/>
</dbReference>
<comment type="similarity">
    <text evidence="1 6">Belongs to the aldehyde dehydrogenase family.</text>
</comment>
<dbReference type="EC" id="1.2.1.3" evidence="3"/>
<evidence type="ECO:0000313" key="8">
    <source>
        <dbReference type="EMBL" id="EWT06396.1"/>
    </source>
</evidence>
<evidence type="ECO:0000256" key="5">
    <source>
        <dbReference type="PROSITE-ProRule" id="PRU10007"/>
    </source>
</evidence>
<protein>
    <recommendedName>
        <fullName evidence="3">aldehyde dehydrogenase (NAD(+))</fullName>
        <ecNumber evidence="3">1.2.1.3</ecNumber>
    </recommendedName>
</protein>
<gene>
    <name evidence="8" type="ORF">N864_21735</name>
</gene>
<dbReference type="InterPro" id="IPR016161">
    <property type="entry name" value="Ald_DH/histidinol_DH"/>
</dbReference>
<dbReference type="InterPro" id="IPR016163">
    <property type="entry name" value="Ald_DH_C"/>
</dbReference>
<feature type="active site" evidence="5">
    <location>
        <position position="244"/>
    </location>
</feature>
<feature type="domain" description="Aldehyde dehydrogenase" evidence="7">
    <location>
        <begin position="12"/>
        <end position="468"/>
    </location>
</feature>
<dbReference type="PROSITE" id="PS00687">
    <property type="entry name" value="ALDEHYDE_DEHYDR_GLU"/>
    <property type="match status" value="1"/>
</dbReference>
<dbReference type="SUPFAM" id="SSF53720">
    <property type="entry name" value="ALDH-like"/>
    <property type="match status" value="1"/>
</dbReference>
<dbReference type="PATRIC" id="fig|584657.3.peg.1680"/>
<evidence type="ECO:0000259" key="7">
    <source>
        <dbReference type="Pfam" id="PF00171"/>
    </source>
</evidence>
<dbReference type="Gene3D" id="3.40.309.10">
    <property type="entry name" value="Aldehyde Dehydrogenase, Chain A, domain 2"/>
    <property type="match status" value="1"/>
</dbReference>
<proteinExistence type="inferred from homology"/>
<accession>W9GJG7</accession>
<comment type="caution">
    <text evidence="8">The sequence shown here is derived from an EMBL/GenBank/DDBJ whole genome shotgun (WGS) entry which is preliminary data.</text>
</comment>
<dbReference type="InterPro" id="IPR029510">
    <property type="entry name" value="Ald_DH_CS_GLU"/>
</dbReference>
<evidence type="ECO:0000256" key="3">
    <source>
        <dbReference type="ARBA" id="ARBA00024226"/>
    </source>
</evidence>
<dbReference type="FunFam" id="3.40.605.10:FF:000007">
    <property type="entry name" value="NAD/NADP-dependent betaine aldehyde dehydrogenase"/>
    <property type="match status" value="1"/>
</dbReference>
<keyword evidence="9" id="KW-1185">Reference proteome</keyword>
<dbReference type="InterPro" id="IPR016160">
    <property type="entry name" value="Ald_DH_CS_CYS"/>
</dbReference>
<organism evidence="8 9">
    <name type="scientific">Intrasporangium chromatireducens Q5-1</name>
    <dbReference type="NCBI Taxonomy" id="584657"/>
    <lineage>
        <taxon>Bacteria</taxon>
        <taxon>Bacillati</taxon>
        <taxon>Actinomycetota</taxon>
        <taxon>Actinomycetes</taxon>
        <taxon>Micrococcales</taxon>
        <taxon>Intrasporangiaceae</taxon>
        <taxon>Intrasporangium</taxon>
    </lineage>
</organism>
<evidence type="ECO:0000256" key="4">
    <source>
        <dbReference type="ARBA" id="ARBA00049194"/>
    </source>
</evidence>
<dbReference type="InterPro" id="IPR015590">
    <property type="entry name" value="Aldehyde_DH_dom"/>
</dbReference>
<keyword evidence="2 6" id="KW-0560">Oxidoreductase</keyword>
<evidence type="ECO:0000256" key="2">
    <source>
        <dbReference type="ARBA" id="ARBA00023002"/>
    </source>
</evidence>
<dbReference type="PANTHER" id="PTHR42804:SF1">
    <property type="entry name" value="ALDEHYDE DEHYDROGENASE-RELATED"/>
    <property type="match status" value="1"/>
</dbReference>
<dbReference type="PROSITE" id="PS00070">
    <property type="entry name" value="ALDEHYDE_DEHYDR_CYS"/>
    <property type="match status" value="1"/>
</dbReference>
<dbReference type="AlphaFoldDB" id="W9GJG7"/>
<comment type="catalytic activity">
    <reaction evidence="4">
        <text>an aldehyde + NAD(+) + H2O = a carboxylate + NADH + 2 H(+)</text>
        <dbReference type="Rhea" id="RHEA:16185"/>
        <dbReference type="ChEBI" id="CHEBI:15377"/>
        <dbReference type="ChEBI" id="CHEBI:15378"/>
        <dbReference type="ChEBI" id="CHEBI:17478"/>
        <dbReference type="ChEBI" id="CHEBI:29067"/>
        <dbReference type="ChEBI" id="CHEBI:57540"/>
        <dbReference type="ChEBI" id="CHEBI:57945"/>
        <dbReference type="EC" id="1.2.1.3"/>
    </reaction>
</comment>
<reference evidence="9" key="1">
    <citation type="submission" date="2013-08" db="EMBL/GenBank/DDBJ databases">
        <title>Intrasporangium oryzae NRRL B-24470.</title>
        <authorList>
            <person name="Liu H."/>
            <person name="Wang G."/>
        </authorList>
    </citation>
    <scope>NUCLEOTIDE SEQUENCE [LARGE SCALE GENOMIC DNA]</scope>
    <source>
        <strain evidence="9">Q5-1</strain>
    </source>
</reference>
<evidence type="ECO:0000256" key="6">
    <source>
        <dbReference type="RuleBase" id="RU003345"/>
    </source>
</evidence>
<dbReference type="EMBL" id="AWQS01000050">
    <property type="protein sequence ID" value="EWT06396.1"/>
    <property type="molecule type" value="Genomic_DNA"/>
</dbReference>
<dbReference type="GO" id="GO:0004029">
    <property type="term" value="F:aldehyde dehydrogenase (NAD+) activity"/>
    <property type="evidence" value="ECO:0007669"/>
    <property type="project" value="UniProtKB-EC"/>
</dbReference>
<dbReference type="InterPro" id="IPR016162">
    <property type="entry name" value="Ald_DH_N"/>
</dbReference>
<name>W9GJG7_9MICO</name>
<evidence type="ECO:0000313" key="9">
    <source>
        <dbReference type="Proteomes" id="UP000019494"/>
    </source>
</evidence>
<sequence>MPERSVFIDGRWVASSEPGIPVIDPYDETVIGTVPESGATLATEAMRAAAAAFPAWSATAPKERADLVDRLADEIEGVADDLSALATCEIGMPLRDARGGQVALPAAVTRTFADLGRTLEWETRDASGTTVTLEASGPVLAVTPWNFPVHQIMAKLAPALVAGCTVVLKPSELTPFNALAIARLSDSAGIPPGVVNVVTGTGPITGEALLTAPEWEVVSFTGSLAVGRHVGAVAGSRVARATLELGGKSPAVVLPDADLDAAVAATVHNAFVNAGQKCNAPTRLYVPELQRERLVEVAVATASSYRAGDPLDADTTLGPLVSRAQLDRVHGFIDRARAHGATIRPASVDLPDQGYFIAPVVVTGVADDAEIAREEVFGPVLTVLGYAEVNEAIERANDSDYGLSAEVWAGTTHEAAQTARRLRAGQVRVNGQRTPMPPVSPFGGFRRSGLGRELGRHGLEEFLEVRSILGDPR</sequence>
<dbReference type="Gene3D" id="3.40.605.10">
    <property type="entry name" value="Aldehyde Dehydrogenase, Chain A, domain 1"/>
    <property type="match status" value="1"/>
</dbReference>